<dbReference type="NCBIfam" id="TIGR00052">
    <property type="entry name" value="nudix-type nucleoside diphosphatase, YffH/AdpP family"/>
    <property type="match status" value="1"/>
</dbReference>
<name>A0A813RPV7_9BILA</name>
<evidence type="ECO:0000313" key="12">
    <source>
        <dbReference type="EMBL" id="CAF0783907.1"/>
    </source>
</evidence>
<dbReference type="InterPro" id="IPR015797">
    <property type="entry name" value="NUDIX_hydrolase-like_dom_sf"/>
</dbReference>
<dbReference type="SUPFAM" id="SSF55811">
    <property type="entry name" value="Nudix"/>
    <property type="match status" value="1"/>
</dbReference>
<comment type="function">
    <text evidence="8">Hydrolyzes UDP-glucose to glucose 1-phosphate and UMP and ADP-ribose to ribose 5-phosphate and AMP. The physiological substrate is probably UDP-glucose. Poor activity on other substrates such as ADP-glucose, CDP-glucose, GDP-glucose and GDP-mannose.</text>
</comment>
<dbReference type="GO" id="GO:0005737">
    <property type="term" value="C:cytoplasm"/>
    <property type="evidence" value="ECO:0007669"/>
    <property type="project" value="UniProtKB-SubCell"/>
</dbReference>
<evidence type="ECO:0000256" key="2">
    <source>
        <dbReference type="ARBA" id="ARBA00004496"/>
    </source>
</evidence>
<dbReference type="Proteomes" id="UP000663845">
    <property type="component" value="Unassembled WGS sequence"/>
</dbReference>
<dbReference type="Gene3D" id="3.90.79.10">
    <property type="entry name" value="Nucleoside Triphosphate Pyrophosphohydrolase"/>
    <property type="match status" value="1"/>
</dbReference>
<comment type="caution">
    <text evidence="12">The sequence shown here is derived from an EMBL/GenBank/DDBJ whole genome shotgun (WGS) entry which is preliminary data.</text>
</comment>
<evidence type="ECO:0000256" key="1">
    <source>
        <dbReference type="ARBA" id="ARBA00001946"/>
    </source>
</evidence>
<dbReference type="GO" id="GO:0046872">
    <property type="term" value="F:metal ion binding"/>
    <property type="evidence" value="ECO:0007669"/>
    <property type="project" value="InterPro"/>
</dbReference>
<protein>
    <recommendedName>
        <fullName evidence="10">Uridine diphosphate glucose pyrophosphatase NUDT14</fullName>
        <ecNumber evidence="9">3.6.1.45</ecNumber>
    </recommendedName>
    <alternativeName>
        <fullName evidence="11">Nucleoside diphosphate-linked moiety X motif 14</fullName>
    </alternativeName>
</protein>
<dbReference type="EMBL" id="CAJNON010000016">
    <property type="protein sequence ID" value="CAF0783907.1"/>
    <property type="molecule type" value="Genomic_DNA"/>
</dbReference>
<evidence type="ECO:0000313" key="15">
    <source>
        <dbReference type="Proteomes" id="UP000663891"/>
    </source>
</evidence>
<evidence type="ECO:0000256" key="8">
    <source>
        <dbReference type="ARBA" id="ARBA00054674"/>
    </source>
</evidence>
<keyword evidence="4" id="KW-0963">Cytoplasm</keyword>
<dbReference type="Proteomes" id="UP000663881">
    <property type="component" value="Unassembled WGS sequence"/>
</dbReference>
<evidence type="ECO:0000256" key="6">
    <source>
        <dbReference type="ARBA" id="ARBA00022842"/>
    </source>
</evidence>
<evidence type="ECO:0000256" key="11">
    <source>
        <dbReference type="ARBA" id="ARBA00080475"/>
    </source>
</evidence>
<comment type="cofactor">
    <cofactor evidence="1">
        <name>Mg(2+)</name>
        <dbReference type="ChEBI" id="CHEBI:18420"/>
    </cofactor>
</comment>
<keyword evidence="6" id="KW-0460">Magnesium</keyword>
<evidence type="ECO:0000256" key="7">
    <source>
        <dbReference type="ARBA" id="ARBA00051086"/>
    </source>
</evidence>
<evidence type="ECO:0000256" key="10">
    <source>
        <dbReference type="ARBA" id="ARBA00071467"/>
    </source>
</evidence>
<dbReference type="Proteomes" id="UP000663891">
    <property type="component" value="Unassembled WGS sequence"/>
</dbReference>
<gene>
    <name evidence="13" type="ORF">JYZ213_LOCUS4467</name>
    <name evidence="14" type="ORF">OKA104_LOCUS7440</name>
    <name evidence="12" type="ORF">VCS650_LOCUS3095</name>
</gene>
<dbReference type="EC" id="3.6.1.45" evidence="9"/>
<dbReference type="GO" id="GO:0019693">
    <property type="term" value="P:ribose phosphate metabolic process"/>
    <property type="evidence" value="ECO:0007669"/>
    <property type="project" value="TreeGrafter"/>
</dbReference>
<dbReference type="CDD" id="cd18887">
    <property type="entry name" value="NUDIX_UGPPase_Nudt14"/>
    <property type="match status" value="1"/>
</dbReference>
<dbReference type="PANTHER" id="PTHR11839">
    <property type="entry name" value="UDP/ADP-SUGAR PYROPHOSPHATASE"/>
    <property type="match status" value="1"/>
</dbReference>
<dbReference type="EMBL" id="CAJOAY010000287">
    <property type="protein sequence ID" value="CAF3617408.1"/>
    <property type="molecule type" value="Genomic_DNA"/>
</dbReference>
<keyword evidence="5" id="KW-0378">Hydrolase</keyword>
<evidence type="ECO:0000256" key="5">
    <source>
        <dbReference type="ARBA" id="ARBA00022801"/>
    </source>
</evidence>
<evidence type="ECO:0000313" key="14">
    <source>
        <dbReference type="EMBL" id="CAF3617408.1"/>
    </source>
</evidence>
<comment type="subunit">
    <text evidence="3">Homodimer.</text>
</comment>
<sequence length="243" mass="27645">MSSNTNEKQNVTKNPSENNHFTEEDLCRIKEFHVGDLPKNSGFVRPFRAAFTDERNNNPVKRLWDAIDAHNSVVIIIYNRSTDSLVFVRQFRPAVYVMISKETQNASSIDEIDFTKQDPKSAVTYEFCAGIVDKKHLSNKEHAHAEILEECGYSVDINSIESVTKYRTGVGTAGPAQELFYVEVTNEMKVNMGGGNSSEQELIVVHEIPVDELYQFVFDQTKAKETSLMFGIMWFLHKKGRLP</sequence>
<evidence type="ECO:0000256" key="9">
    <source>
        <dbReference type="ARBA" id="ARBA00066480"/>
    </source>
</evidence>
<dbReference type="GO" id="GO:0006753">
    <property type="term" value="P:nucleoside phosphate metabolic process"/>
    <property type="evidence" value="ECO:0007669"/>
    <property type="project" value="TreeGrafter"/>
</dbReference>
<dbReference type="InterPro" id="IPR004385">
    <property type="entry name" value="NDP_pyrophosphatase"/>
</dbReference>
<dbReference type="FunFam" id="3.90.79.10:FF:000035">
    <property type="entry name" value="Uridine diphosphate glucose pyrophosphatase"/>
    <property type="match status" value="1"/>
</dbReference>
<comment type="subcellular location">
    <subcellularLocation>
        <location evidence="2">Cytoplasm</location>
    </subcellularLocation>
</comment>
<comment type="catalytic activity">
    <reaction evidence="7">
        <text>UDP-sugar + H2O = UMP + alpha-D-aldose 1-phosphate.</text>
        <dbReference type="EC" id="3.6.1.45"/>
    </reaction>
</comment>
<evidence type="ECO:0000256" key="4">
    <source>
        <dbReference type="ARBA" id="ARBA00022490"/>
    </source>
</evidence>
<dbReference type="AlphaFoldDB" id="A0A813RPV7"/>
<dbReference type="GO" id="GO:0008768">
    <property type="term" value="F:UDP-sugar diphosphatase activity"/>
    <property type="evidence" value="ECO:0007669"/>
    <property type="project" value="UniProtKB-EC"/>
</dbReference>
<proteinExistence type="predicted"/>
<dbReference type="OrthoDB" id="10249920at2759"/>
<organism evidence="12 15">
    <name type="scientific">Adineta steineri</name>
    <dbReference type="NCBI Taxonomy" id="433720"/>
    <lineage>
        <taxon>Eukaryota</taxon>
        <taxon>Metazoa</taxon>
        <taxon>Spiralia</taxon>
        <taxon>Gnathifera</taxon>
        <taxon>Rotifera</taxon>
        <taxon>Eurotatoria</taxon>
        <taxon>Bdelloidea</taxon>
        <taxon>Adinetida</taxon>
        <taxon>Adinetidae</taxon>
        <taxon>Adineta</taxon>
    </lineage>
</organism>
<evidence type="ECO:0000313" key="13">
    <source>
        <dbReference type="EMBL" id="CAF0786217.1"/>
    </source>
</evidence>
<dbReference type="EMBL" id="CAJNOG010000025">
    <property type="protein sequence ID" value="CAF0786217.1"/>
    <property type="molecule type" value="Genomic_DNA"/>
</dbReference>
<accession>A0A813RPV7</accession>
<dbReference type="PANTHER" id="PTHR11839:SF15">
    <property type="entry name" value="URIDINE DIPHOSPHATE GLUCOSE PYROPHOSPHATASE NUDT14"/>
    <property type="match status" value="1"/>
</dbReference>
<evidence type="ECO:0000256" key="3">
    <source>
        <dbReference type="ARBA" id="ARBA00011738"/>
    </source>
</evidence>
<reference evidence="12" key="1">
    <citation type="submission" date="2021-02" db="EMBL/GenBank/DDBJ databases">
        <authorList>
            <person name="Nowell W R."/>
        </authorList>
    </citation>
    <scope>NUCLEOTIDE SEQUENCE</scope>
</reference>